<keyword evidence="1" id="KW-1133">Transmembrane helix</keyword>
<protein>
    <submittedName>
        <fullName evidence="2">YfzA-like protein</fullName>
    </submittedName>
</protein>
<dbReference type="EMBL" id="FOXX01000008">
    <property type="protein sequence ID" value="SFQ75135.1"/>
    <property type="molecule type" value="Genomic_DNA"/>
</dbReference>
<reference evidence="2 3" key="1">
    <citation type="submission" date="2016-10" db="EMBL/GenBank/DDBJ databases">
        <authorList>
            <person name="Varghese N."/>
            <person name="Submissions S."/>
        </authorList>
    </citation>
    <scope>NUCLEOTIDE SEQUENCE [LARGE SCALE GENOMIC DNA]</scope>
    <source>
        <strain evidence="2 3">DSM 13796</strain>
    </source>
</reference>
<dbReference type="Proteomes" id="UP000182762">
    <property type="component" value="Unassembled WGS sequence"/>
</dbReference>
<keyword evidence="1" id="KW-0472">Membrane</keyword>
<keyword evidence="3" id="KW-1185">Reference proteome</keyword>
<organism evidence="2 3">
    <name type="scientific">Priestia endophytica DSM 13796</name>
    <dbReference type="NCBI Taxonomy" id="1121089"/>
    <lineage>
        <taxon>Bacteria</taxon>
        <taxon>Bacillati</taxon>
        <taxon>Bacillota</taxon>
        <taxon>Bacilli</taxon>
        <taxon>Bacillales</taxon>
        <taxon>Bacillaceae</taxon>
        <taxon>Priestia</taxon>
    </lineage>
</organism>
<accession>A0A1I6B2J7</accession>
<name>A0A1I6B2J7_9BACI</name>
<dbReference type="GeneID" id="93711804"/>
<gene>
    <name evidence="2" type="ORF">SAMN02745910_03189</name>
</gene>
<keyword evidence="1" id="KW-0812">Transmembrane</keyword>
<dbReference type="Pfam" id="PF14118">
    <property type="entry name" value="YfzA"/>
    <property type="match status" value="1"/>
</dbReference>
<dbReference type="RefSeq" id="WP_061805659.1">
    <property type="nucleotide sequence ID" value="NZ_FOXX01000008.1"/>
</dbReference>
<proteinExistence type="predicted"/>
<evidence type="ECO:0000313" key="3">
    <source>
        <dbReference type="Proteomes" id="UP000182762"/>
    </source>
</evidence>
<evidence type="ECO:0000313" key="2">
    <source>
        <dbReference type="EMBL" id="SFQ75135.1"/>
    </source>
</evidence>
<feature type="transmembrane region" description="Helical" evidence="1">
    <location>
        <begin position="71"/>
        <end position="91"/>
    </location>
</feature>
<comment type="caution">
    <text evidence="2">The sequence shown here is derived from an EMBL/GenBank/DDBJ whole genome shotgun (WGS) entry which is preliminary data.</text>
</comment>
<dbReference type="InterPro" id="IPR025627">
    <property type="entry name" value="YfzA"/>
</dbReference>
<evidence type="ECO:0000256" key="1">
    <source>
        <dbReference type="SAM" id="Phobius"/>
    </source>
</evidence>
<sequence>MKNKPKKGRSILKREWVRPLIALLVLQLIFFVCDKNGWSMNFRDDEGTVLDRFSKAKFFTEQFIPYENPTFNLFTAVFLVTLLPAAIIGAMKDLFSRKQTNHHAG</sequence>